<dbReference type="Pfam" id="PF00512">
    <property type="entry name" value="HisKA"/>
    <property type="match status" value="1"/>
</dbReference>
<dbReference type="SUPFAM" id="SSF47384">
    <property type="entry name" value="Homodimeric domain of signal transducing histidine kinase"/>
    <property type="match status" value="1"/>
</dbReference>
<dbReference type="KEGG" id="tcy:Thicy_1637"/>
<dbReference type="SUPFAM" id="SSF52172">
    <property type="entry name" value="CheY-like"/>
    <property type="match status" value="1"/>
</dbReference>
<evidence type="ECO:0000259" key="7">
    <source>
        <dbReference type="PROSITE" id="PS50110"/>
    </source>
</evidence>
<evidence type="ECO:0000256" key="4">
    <source>
        <dbReference type="ARBA" id="ARBA00023012"/>
    </source>
</evidence>
<name>F6DBJ2_THICA</name>
<dbReference type="PROSITE" id="PS50109">
    <property type="entry name" value="HIS_KIN"/>
    <property type="match status" value="1"/>
</dbReference>
<dbReference type="InterPro" id="IPR003661">
    <property type="entry name" value="HisK_dim/P_dom"/>
</dbReference>
<feature type="modified residue" description="4-aspartylphosphate" evidence="5">
    <location>
        <position position="480"/>
    </location>
</feature>
<dbReference type="EC" id="2.7.13.3" evidence="2"/>
<dbReference type="CDD" id="cd16922">
    <property type="entry name" value="HATPase_EvgS-ArcB-TorS-like"/>
    <property type="match status" value="1"/>
</dbReference>
<dbReference type="STRING" id="717773.Thicy_1637"/>
<comment type="catalytic activity">
    <reaction evidence="1">
        <text>ATP + protein L-histidine = ADP + protein N-phospho-L-histidine.</text>
        <dbReference type="EC" id="2.7.13.3"/>
    </reaction>
</comment>
<dbReference type="GO" id="GO:0000155">
    <property type="term" value="F:phosphorelay sensor kinase activity"/>
    <property type="evidence" value="ECO:0007669"/>
    <property type="project" value="InterPro"/>
</dbReference>
<sequence>MTSSLPSQDLQNNRLAILYEMAMAIGNTLDEQQLITSVAKVMLRKLNGIQIAFFINNLDAIDEVQQPSYCLPRQSLSDEHLFLCQQWWSQQKSLESNGLSGVISSSQTGDHKHIYGINLAGVGIVTITTVQPIDSAMLPALSPVCDKLSNAIKSCRSNQQLVSQEQALQTMLFELRQAQASRDAFLANMSHEIRTPLHGITGFIEQLAATPLNPQQQHFVEMTRQSSDMLLGIINDILDFSKIDAGKLVLERHPFNLQQALEPIIEMFQLRAKAKSIRFEVCYDFDAAVTYLSDPLRIKQILTNLISNAIKFTHQGQVRLLVKTVAEKDDKVRLKFRVSDTGIGMNAKHIARIGEPFLQGDESTTRLYGGTGLGLVICSRLLAFFDSCLRVESVLQKGSVFEFDLILDKVEKAQEPVSDFVFDTSQWIGRSVLVVEDNPVNQLLMETILKKISIDAILAENGLEALEMFRYQTFDLILMDINMPVMDGLEAMQEIRDWEAEKSLSRTPIIALTANVLQGDKVKYLDQGADAILAKPLQLNQLYEQLHHVFK</sequence>
<dbReference type="SMART" id="SM00448">
    <property type="entry name" value="REC"/>
    <property type="match status" value="1"/>
</dbReference>
<dbReference type="InterPro" id="IPR003594">
    <property type="entry name" value="HATPase_dom"/>
</dbReference>
<dbReference type="Gene3D" id="1.10.287.130">
    <property type="match status" value="1"/>
</dbReference>
<dbReference type="EMBL" id="CP002776">
    <property type="protein sequence ID" value="AEG32394.1"/>
    <property type="molecule type" value="Genomic_DNA"/>
</dbReference>
<dbReference type="Pfam" id="PF00072">
    <property type="entry name" value="Response_reg"/>
    <property type="match status" value="1"/>
</dbReference>
<keyword evidence="8" id="KW-0418">Kinase</keyword>
<dbReference type="SUPFAM" id="SSF55874">
    <property type="entry name" value="ATPase domain of HSP90 chaperone/DNA topoisomerase II/histidine kinase"/>
    <property type="match status" value="1"/>
</dbReference>
<organism evidence="8 9">
    <name type="scientific">Thiomicrospira cyclica (strain DSM 14477 / JCM 11371 / ALM1)</name>
    <name type="common">Thioalkalimicrobium cyclicum</name>
    <dbReference type="NCBI Taxonomy" id="717773"/>
    <lineage>
        <taxon>Bacteria</taxon>
        <taxon>Pseudomonadati</taxon>
        <taxon>Pseudomonadota</taxon>
        <taxon>Gammaproteobacteria</taxon>
        <taxon>Thiotrichales</taxon>
        <taxon>Piscirickettsiaceae</taxon>
        <taxon>Thiomicrospira</taxon>
    </lineage>
</organism>
<dbReference type="InterPro" id="IPR011006">
    <property type="entry name" value="CheY-like_superfamily"/>
</dbReference>
<dbReference type="CDD" id="cd00082">
    <property type="entry name" value="HisKA"/>
    <property type="match status" value="1"/>
</dbReference>
<dbReference type="eggNOG" id="COG2205">
    <property type="taxonomic scope" value="Bacteria"/>
</dbReference>
<evidence type="ECO:0000259" key="6">
    <source>
        <dbReference type="PROSITE" id="PS50109"/>
    </source>
</evidence>
<feature type="domain" description="Response regulatory" evidence="7">
    <location>
        <begin position="431"/>
        <end position="550"/>
    </location>
</feature>
<keyword evidence="4" id="KW-0902">Two-component regulatory system</keyword>
<dbReference type="SMART" id="SM00387">
    <property type="entry name" value="HATPase_c"/>
    <property type="match status" value="1"/>
</dbReference>
<dbReference type="Proteomes" id="UP000009232">
    <property type="component" value="Chromosome"/>
</dbReference>
<dbReference type="PROSITE" id="PS50110">
    <property type="entry name" value="RESPONSE_REGULATORY"/>
    <property type="match status" value="1"/>
</dbReference>
<protein>
    <recommendedName>
        <fullName evidence="2">histidine kinase</fullName>
        <ecNumber evidence="2">2.7.13.3</ecNumber>
    </recommendedName>
</protein>
<dbReference type="FunFam" id="3.30.565.10:FF:000010">
    <property type="entry name" value="Sensor histidine kinase RcsC"/>
    <property type="match status" value="1"/>
</dbReference>
<proteinExistence type="predicted"/>
<dbReference type="RefSeq" id="WP_013836164.1">
    <property type="nucleotide sequence ID" value="NC_015581.1"/>
</dbReference>
<dbReference type="HOGENOM" id="CLU_000445_114_15_6"/>
<evidence type="ECO:0000256" key="5">
    <source>
        <dbReference type="PROSITE-ProRule" id="PRU00169"/>
    </source>
</evidence>
<dbReference type="Pfam" id="PF02518">
    <property type="entry name" value="HATPase_c"/>
    <property type="match status" value="1"/>
</dbReference>
<dbReference type="InterPro" id="IPR036890">
    <property type="entry name" value="HATPase_C_sf"/>
</dbReference>
<dbReference type="InterPro" id="IPR004358">
    <property type="entry name" value="Sig_transdc_His_kin-like_C"/>
</dbReference>
<keyword evidence="8" id="KW-0808">Transferase</keyword>
<keyword evidence="9" id="KW-1185">Reference proteome</keyword>
<dbReference type="PANTHER" id="PTHR45339:SF1">
    <property type="entry name" value="HYBRID SIGNAL TRANSDUCTION HISTIDINE KINASE J"/>
    <property type="match status" value="1"/>
</dbReference>
<gene>
    <name evidence="8" type="ordered locus">Thicy_1637</name>
</gene>
<dbReference type="PRINTS" id="PR00344">
    <property type="entry name" value="BCTRLSENSOR"/>
</dbReference>
<evidence type="ECO:0000313" key="8">
    <source>
        <dbReference type="EMBL" id="AEG32394.1"/>
    </source>
</evidence>
<dbReference type="SMART" id="SM00388">
    <property type="entry name" value="HisKA"/>
    <property type="match status" value="1"/>
</dbReference>
<dbReference type="CDD" id="cd17546">
    <property type="entry name" value="REC_hyHK_CKI1_RcsC-like"/>
    <property type="match status" value="1"/>
</dbReference>
<dbReference type="PANTHER" id="PTHR45339">
    <property type="entry name" value="HYBRID SIGNAL TRANSDUCTION HISTIDINE KINASE J"/>
    <property type="match status" value="1"/>
</dbReference>
<accession>F6DBJ2</accession>
<dbReference type="Gene3D" id="3.40.50.2300">
    <property type="match status" value="1"/>
</dbReference>
<evidence type="ECO:0000313" key="9">
    <source>
        <dbReference type="Proteomes" id="UP000009232"/>
    </source>
</evidence>
<reference evidence="8 9" key="1">
    <citation type="submission" date="2011-05" db="EMBL/GenBank/DDBJ databases">
        <title>Complete sequence of Thioalkalimicrobium cyclicum ALM1.</title>
        <authorList>
            <consortium name="US DOE Joint Genome Institute"/>
            <person name="Lucas S."/>
            <person name="Han J."/>
            <person name="Lapidus A."/>
            <person name="Cheng J.-F."/>
            <person name="Goodwin L."/>
            <person name="Pitluck S."/>
            <person name="Peters L."/>
            <person name="Mikhailova N."/>
            <person name="Davenport K."/>
            <person name="Han C."/>
            <person name="Tapia R."/>
            <person name="Land M."/>
            <person name="Hauser L."/>
            <person name="Kyrpides N."/>
            <person name="Ivanova N."/>
            <person name="Pagani I."/>
            <person name="Kappler U."/>
            <person name="Woyke T."/>
        </authorList>
    </citation>
    <scope>NUCLEOTIDE SEQUENCE [LARGE SCALE GENOMIC DNA]</scope>
    <source>
        <strain evidence="9">DSM 14477 / JCM 11371 / ALM1</strain>
    </source>
</reference>
<dbReference type="AlphaFoldDB" id="F6DBJ2"/>
<evidence type="ECO:0000256" key="2">
    <source>
        <dbReference type="ARBA" id="ARBA00012438"/>
    </source>
</evidence>
<feature type="domain" description="Histidine kinase" evidence="6">
    <location>
        <begin position="188"/>
        <end position="409"/>
    </location>
</feature>
<evidence type="ECO:0000256" key="1">
    <source>
        <dbReference type="ARBA" id="ARBA00000085"/>
    </source>
</evidence>
<keyword evidence="3 5" id="KW-0597">Phosphoprotein</keyword>
<evidence type="ECO:0000256" key="3">
    <source>
        <dbReference type="ARBA" id="ARBA00022553"/>
    </source>
</evidence>
<dbReference type="InterPro" id="IPR005467">
    <property type="entry name" value="His_kinase_dom"/>
</dbReference>
<dbReference type="InterPro" id="IPR001789">
    <property type="entry name" value="Sig_transdc_resp-reg_receiver"/>
</dbReference>
<dbReference type="Gene3D" id="3.30.565.10">
    <property type="entry name" value="Histidine kinase-like ATPase, C-terminal domain"/>
    <property type="match status" value="1"/>
</dbReference>
<dbReference type="InterPro" id="IPR036097">
    <property type="entry name" value="HisK_dim/P_sf"/>
</dbReference>
<dbReference type="eggNOG" id="COG0784">
    <property type="taxonomic scope" value="Bacteria"/>
</dbReference>